<protein>
    <submittedName>
        <fullName evidence="7">IclR family transcriptional regulator</fullName>
    </submittedName>
</protein>
<organism evidence="7 8">
    <name type="scientific">Actinacidiphila oryziradicis</name>
    <dbReference type="NCBI Taxonomy" id="2571141"/>
    <lineage>
        <taxon>Bacteria</taxon>
        <taxon>Bacillati</taxon>
        <taxon>Actinomycetota</taxon>
        <taxon>Actinomycetes</taxon>
        <taxon>Kitasatosporales</taxon>
        <taxon>Streptomycetaceae</taxon>
        <taxon>Actinacidiphila</taxon>
    </lineage>
</organism>
<keyword evidence="1" id="KW-0805">Transcription regulation</keyword>
<dbReference type="PROSITE" id="PS51078">
    <property type="entry name" value="ICLR_ED"/>
    <property type="match status" value="1"/>
</dbReference>
<dbReference type="Gene3D" id="1.10.10.10">
    <property type="entry name" value="Winged helix-like DNA-binding domain superfamily/Winged helix DNA-binding domain"/>
    <property type="match status" value="1"/>
</dbReference>
<dbReference type="PANTHER" id="PTHR30136">
    <property type="entry name" value="HELIX-TURN-HELIX TRANSCRIPTIONAL REGULATOR, ICLR FAMILY"/>
    <property type="match status" value="1"/>
</dbReference>
<dbReference type="EMBL" id="SUMC01000029">
    <property type="protein sequence ID" value="TKA08642.1"/>
    <property type="molecule type" value="Genomic_DNA"/>
</dbReference>
<evidence type="ECO:0000259" key="5">
    <source>
        <dbReference type="PROSITE" id="PS51077"/>
    </source>
</evidence>
<dbReference type="GO" id="GO:0003677">
    <property type="term" value="F:DNA binding"/>
    <property type="evidence" value="ECO:0007669"/>
    <property type="project" value="UniProtKB-KW"/>
</dbReference>
<feature type="domain" description="IclR-ED" evidence="6">
    <location>
        <begin position="100"/>
        <end position="282"/>
    </location>
</feature>
<dbReference type="PROSITE" id="PS51077">
    <property type="entry name" value="HTH_ICLR"/>
    <property type="match status" value="1"/>
</dbReference>
<dbReference type="Pfam" id="PF01614">
    <property type="entry name" value="IclR_C"/>
    <property type="match status" value="1"/>
</dbReference>
<dbReference type="SMART" id="SM00346">
    <property type="entry name" value="HTH_ICLR"/>
    <property type="match status" value="1"/>
</dbReference>
<dbReference type="SUPFAM" id="SSF55781">
    <property type="entry name" value="GAF domain-like"/>
    <property type="match status" value="1"/>
</dbReference>
<dbReference type="GO" id="GO:0045892">
    <property type="term" value="P:negative regulation of DNA-templated transcription"/>
    <property type="evidence" value="ECO:0007669"/>
    <property type="project" value="TreeGrafter"/>
</dbReference>
<sequence length="290" mass="31217">MPDAHDPNRKGDRVPRSDTTDAARDTTGSQRNTSSSLRRALAIVMFLAEDRGHPQGSSLADLSVGLGISKSTVLRLVAPLREIRLVDQDPESGRYRLGPQNALLGQVYLERLDLRRTAAPVLHELAESAGETVHLVIFDAPEIVYIDKVESSQAVRMHSRIGSRQPAYCTAVGKSFLAHASDDVVQSVIAAGMPPRTRSTITTAERLHAELAVIRRHGYAVDDIENEEDIRCVAAPVFDHGGSVTAAVSISGPSSRVTRDRVAAIGALLVASAKALSERLGHEMAPPEFP</sequence>
<evidence type="ECO:0000256" key="3">
    <source>
        <dbReference type="ARBA" id="ARBA00023163"/>
    </source>
</evidence>
<dbReference type="SUPFAM" id="SSF46785">
    <property type="entry name" value="Winged helix' DNA-binding domain"/>
    <property type="match status" value="1"/>
</dbReference>
<proteinExistence type="predicted"/>
<evidence type="ECO:0000313" key="8">
    <source>
        <dbReference type="Proteomes" id="UP000305778"/>
    </source>
</evidence>
<evidence type="ECO:0000256" key="4">
    <source>
        <dbReference type="SAM" id="MobiDB-lite"/>
    </source>
</evidence>
<dbReference type="InterPro" id="IPR014757">
    <property type="entry name" value="Tscrpt_reg_IclR_C"/>
</dbReference>
<feature type="region of interest" description="Disordered" evidence="4">
    <location>
        <begin position="1"/>
        <end position="35"/>
    </location>
</feature>
<dbReference type="OrthoDB" id="9000968at2"/>
<keyword evidence="2" id="KW-0238">DNA-binding</keyword>
<dbReference type="Gene3D" id="3.30.450.40">
    <property type="match status" value="1"/>
</dbReference>
<name>A0A4U0SGN9_9ACTN</name>
<dbReference type="Proteomes" id="UP000305778">
    <property type="component" value="Unassembled WGS sequence"/>
</dbReference>
<keyword evidence="3" id="KW-0804">Transcription</keyword>
<comment type="caution">
    <text evidence="7">The sequence shown here is derived from an EMBL/GenBank/DDBJ whole genome shotgun (WGS) entry which is preliminary data.</text>
</comment>
<evidence type="ECO:0000259" key="6">
    <source>
        <dbReference type="PROSITE" id="PS51078"/>
    </source>
</evidence>
<dbReference type="PANTHER" id="PTHR30136:SF35">
    <property type="entry name" value="HTH-TYPE TRANSCRIPTIONAL REGULATOR RV1719"/>
    <property type="match status" value="1"/>
</dbReference>
<evidence type="ECO:0000256" key="1">
    <source>
        <dbReference type="ARBA" id="ARBA00023015"/>
    </source>
</evidence>
<feature type="compositionally biased region" description="Basic and acidic residues" evidence="4">
    <location>
        <begin position="1"/>
        <end position="24"/>
    </location>
</feature>
<accession>A0A4U0SGN9</accession>
<dbReference type="AlphaFoldDB" id="A0A4U0SGN9"/>
<dbReference type="GO" id="GO:0003700">
    <property type="term" value="F:DNA-binding transcription factor activity"/>
    <property type="evidence" value="ECO:0007669"/>
    <property type="project" value="TreeGrafter"/>
</dbReference>
<evidence type="ECO:0000256" key="2">
    <source>
        <dbReference type="ARBA" id="ARBA00023125"/>
    </source>
</evidence>
<feature type="domain" description="HTH iclR-type" evidence="5">
    <location>
        <begin position="34"/>
        <end position="99"/>
    </location>
</feature>
<evidence type="ECO:0000313" key="7">
    <source>
        <dbReference type="EMBL" id="TKA08642.1"/>
    </source>
</evidence>
<dbReference type="InterPro" id="IPR005471">
    <property type="entry name" value="Tscrpt_reg_IclR_N"/>
</dbReference>
<dbReference type="InterPro" id="IPR050707">
    <property type="entry name" value="HTH_MetabolicPath_Reg"/>
</dbReference>
<gene>
    <name evidence="7" type="ORF">FCI23_27325</name>
</gene>
<dbReference type="Pfam" id="PF09339">
    <property type="entry name" value="HTH_IclR"/>
    <property type="match status" value="1"/>
</dbReference>
<reference evidence="7 8" key="1">
    <citation type="submission" date="2019-04" db="EMBL/GenBank/DDBJ databases">
        <title>Streptomyces oryziradicis sp. nov., a novel actinomycete isolated from rhizosphere soil of rice (Oryza sativa L.).</title>
        <authorList>
            <person name="Li C."/>
        </authorList>
    </citation>
    <scope>NUCLEOTIDE SEQUENCE [LARGE SCALE GENOMIC DNA]</scope>
    <source>
        <strain evidence="7 8">NEAU-C40</strain>
    </source>
</reference>
<dbReference type="InterPro" id="IPR036390">
    <property type="entry name" value="WH_DNA-bd_sf"/>
</dbReference>
<dbReference type="InterPro" id="IPR029016">
    <property type="entry name" value="GAF-like_dom_sf"/>
</dbReference>
<dbReference type="InterPro" id="IPR036388">
    <property type="entry name" value="WH-like_DNA-bd_sf"/>
</dbReference>
<keyword evidence="8" id="KW-1185">Reference proteome</keyword>